<accession>A0A822XXD4</accession>
<dbReference type="EMBL" id="DUZY01000001">
    <property type="protein sequence ID" value="DAD23841.1"/>
    <property type="molecule type" value="Genomic_DNA"/>
</dbReference>
<evidence type="ECO:0000256" key="1">
    <source>
        <dbReference type="SAM" id="MobiDB-lite"/>
    </source>
</evidence>
<dbReference type="Proteomes" id="UP000607653">
    <property type="component" value="Unassembled WGS sequence"/>
</dbReference>
<keyword evidence="3" id="KW-1185">Reference proteome</keyword>
<dbReference type="AlphaFoldDB" id="A0A822XXD4"/>
<gene>
    <name evidence="2" type="ORF">HUJ06_025304</name>
</gene>
<evidence type="ECO:0000313" key="3">
    <source>
        <dbReference type="Proteomes" id="UP000607653"/>
    </source>
</evidence>
<sequence length="22" mass="2449">MAKEGNLNFRNPIYSGPLPSRS</sequence>
<feature type="region of interest" description="Disordered" evidence="1">
    <location>
        <begin position="1"/>
        <end position="22"/>
    </location>
</feature>
<reference evidence="2 3" key="1">
    <citation type="journal article" date="2020" name="Mol. Biol. Evol.">
        <title>Distinct Expression and Methylation Patterns for Genes with Different Fates following a Single Whole-Genome Duplication in Flowering Plants.</title>
        <authorList>
            <person name="Shi T."/>
            <person name="Rahmani R.S."/>
            <person name="Gugger P.F."/>
            <person name="Wang M."/>
            <person name="Li H."/>
            <person name="Zhang Y."/>
            <person name="Li Z."/>
            <person name="Wang Q."/>
            <person name="Van de Peer Y."/>
            <person name="Marchal K."/>
            <person name="Chen J."/>
        </authorList>
    </citation>
    <scope>NUCLEOTIDE SEQUENCE [LARGE SCALE GENOMIC DNA]</scope>
    <source>
        <tissue evidence="2">Leaf</tissue>
    </source>
</reference>
<comment type="caution">
    <text evidence="2">The sequence shown here is derived from an EMBL/GenBank/DDBJ whole genome shotgun (WGS) entry which is preliminary data.</text>
</comment>
<name>A0A822XXD4_NELNU</name>
<organism evidence="2 3">
    <name type="scientific">Nelumbo nucifera</name>
    <name type="common">Sacred lotus</name>
    <dbReference type="NCBI Taxonomy" id="4432"/>
    <lineage>
        <taxon>Eukaryota</taxon>
        <taxon>Viridiplantae</taxon>
        <taxon>Streptophyta</taxon>
        <taxon>Embryophyta</taxon>
        <taxon>Tracheophyta</taxon>
        <taxon>Spermatophyta</taxon>
        <taxon>Magnoliopsida</taxon>
        <taxon>Proteales</taxon>
        <taxon>Nelumbonaceae</taxon>
        <taxon>Nelumbo</taxon>
    </lineage>
</organism>
<proteinExistence type="predicted"/>
<protein>
    <submittedName>
        <fullName evidence="2">Uncharacterized protein</fullName>
    </submittedName>
</protein>
<evidence type="ECO:0000313" key="2">
    <source>
        <dbReference type="EMBL" id="DAD23841.1"/>
    </source>
</evidence>